<sequence>MGGMTEVRTRPPSTAGRRGNAVAAVLANGILLLLVHVWPGWEVVPFLTDETTQVLPFVDVALLAGIAVALLQMARPGGVSVPVGTTLTTAFGLAATVRLLQVFPFDLSSGWEVVVRVLLWLGIAGGVVGILVSLPGLLRLGRAQR</sequence>
<feature type="transmembrane region" description="Helical" evidence="1">
    <location>
        <begin position="53"/>
        <end position="71"/>
    </location>
</feature>
<evidence type="ECO:0000313" key="3">
    <source>
        <dbReference type="Proteomes" id="UP000317484"/>
    </source>
</evidence>
<evidence type="ECO:0000256" key="1">
    <source>
        <dbReference type="SAM" id="Phobius"/>
    </source>
</evidence>
<keyword evidence="3" id="KW-1185">Reference proteome</keyword>
<keyword evidence="1" id="KW-0472">Membrane</keyword>
<keyword evidence="1" id="KW-1133">Transmembrane helix</keyword>
<dbReference type="Proteomes" id="UP000317484">
    <property type="component" value="Unassembled WGS sequence"/>
</dbReference>
<gene>
    <name evidence="2" type="ORF">SAMN06273567_12215</name>
</gene>
<protein>
    <submittedName>
        <fullName evidence="2">Uncharacterized protein</fullName>
    </submittedName>
</protein>
<feature type="transmembrane region" description="Helical" evidence="1">
    <location>
        <begin position="78"/>
        <end position="97"/>
    </location>
</feature>
<dbReference type="EMBL" id="FXTJ01000022">
    <property type="protein sequence ID" value="SMP00030.1"/>
    <property type="molecule type" value="Genomic_DNA"/>
</dbReference>
<dbReference type="AlphaFoldDB" id="A0A521FW15"/>
<accession>A0A521FW15</accession>
<name>A0A521FW15_9ACTN</name>
<organism evidence="2 3">
    <name type="scientific">Geodermatophilus aquaeductus</name>
    <dbReference type="NCBI Taxonomy" id="1564161"/>
    <lineage>
        <taxon>Bacteria</taxon>
        <taxon>Bacillati</taxon>
        <taxon>Actinomycetota</taxon>
        <taxon>Actinomycetes</taxon>
        <taxon>Geodermatophilales</taxon>
        <taxon>Geodermatophilaceae</taxon>
        <taxon>Geodermatophilus</taxon>
    </lineage>
</organism>
<proteinExistence type="predicted"/>
<keyword evidence="1" id="KW-0812">Transmembrane</keyword>
<reference evidence="2 3" key="1">
    <citation type="submission" date="2017-05" db="EMBL/GenBank/DDBJ databases">
        <authorList>
            <person name="Varghese N."/>
            <person name="Submissions S."/>
        </authorList>
    </citation>
    <scope>NUCLEOTIDE SEQUENCE [LARGE SCALE GENOMIC DNA]</scope>
    <source>
        <strain evidence="2 3">DSM 46834</strain>
    </source>
</reference>
<feature type="transmembrane region" description="Helical" evidence="1">
    <location>
        <begin position="21"/>
        <end position="41"/>
    </location>
</feature>
<evidence type="ECO:0000313" key="2">
    <source>
        <dbReference type="EMBL" id="SMP00030.1"/>
    </source>
</evidence>
<feature type="transmembrane region" description="Helical" evidence="1">
    <location>
        <begin position="117"/>
        <end position="138"/>
    </location>
</feature>